<accession>A0A978W3A9</accession>
<proteinExistence type="predicted"/>
<evidence type="ECO:0000313" key="2">
    <source>
        <dbReference type="Proteomes" id="UP000813462"/>
    </source>
</evidence>
<dbReference type="EMBL" id="JAEACU010000001">
    <property type="protein sequence ID" value="KAH7546443.1"/>
    <property type="molecule type" value="Genomic_DNA"/>
</dbReference>
<evidence type="ECO:0000313" key="1">
    <source>
        <dbReference type="EMBL" id="KAH7546443.1"/>
    </source>
</evidence>
<evidence type="ECO:0008006" key="3">
    <source>
        <dbReference type="Google" id="ProtNLM"/>
    </source>
</evidence>
<name>A0A978W3A9_ZIZJJ</name>
<dbReference type="PANTHER" id="PTHR11439">
    <property type="entry name" value="GAG-POL-RELATED RETROTRANSPOSON"/>
    <property type="match status" value="1"/>
</dbReference>
<comment type="caution">
    <text evidence="1">The sequence shown here is derived from an EMBL/GenBank/DDBJ whole genome shotgun (WGS) entry which is preliminary data.</text>
</comment>
<dbReference type="PANTHER" id="PTHR11439:SF497">
    <property type="entry name" value="CYSTEINE-RICH RLK (RECEPTOR-LIKE PROTEIN KINASE) 8"/>
    <property type="match status" value="1"/>
</dbReference>
<reference evidence="1" key="1">
    <citation type="journal article" date="2021" name="Front. Plant Sci.">
        <title>Chromosome-Scale Genome Assembly for Chinese Sour Jujube and Insights Into Its Genome Evolution and Domestication Signature.</title>
        <authorList>
            <person name="Shen L.-Y."/>
            <person name="Luo H."/>
            <person name="Wang X.-L."/>
            <person name="Wang X.-M."/>
            <person name="Qiu X.-J."/>
            <person name="Liu H."/>
            <person name="Zhou S.-S."/>
            <person name="Jia K.-H."/>
            <person name="Nie S."/>
            <person name="Bao Y.-T."/>
            <person name="Zhang R.-G."/>
            <person name="Yun Q.-Z."/>
            <person name="Chai Y.-H."/>
            <person name="Lu J.-Y."/>
            <person name="Li Y."/>
            <person name="Zhao S.-W."/>
            <person name="Mao J.-F."/>
            <person name="Jia S.-G."/>
            <person name="Mao Y.-M."/>
        </authorList>
    </citation>
    <scope>NUCLEOTIDE SEQUENCE</scope>
    <source>
        <strain evidence="1">AT0</strain>
        <tissue evidence="1">Leaf</tissue>
    </source>
</reference>
<dbReference type="Proteomes" id="UP000813462">
    <property type="component" value="Unassembled WGS sequence"/>
</dbReference>
<gene>
    <name evidence="1" type="ORF">FEM48_Zijuj01G0201400</name>
</gene>
<dbReference type="AlphaFoldDB" id="A0A978W3A9"/>
<organism evidence="1 2">
    <name type="scientific">Ziziphus jujuba var. spinosa</name>
    <dbReference type="NCBI Taxonomy" id="714518"/>
    <lineage>
        <taxon>Eukaryota</taxon>
        <taxon>Viridiplantae</taxon>
        <taxon>Streptophyta</taxon>
        <taxon>Embryophyta</taxon>
        <taxon>Tracheophyta</taxon>
        <taxon>Spermatophyta</taxon>
        <taxon>Magnoliopsida</taxon>
        <taxon>eudicotyledons</taxon>
        <taxon>Gunneridae</taxon>
        <taxon>Pentapetalae</taxon>
        <taxon>rosids</taxon>
        <taxon>fabids</taxon>
        <taxon>Rosales</taxon>
        <taxon>Rhamnaceae</taxon>
        <taxon>Paliureae</taxon>
        <taxon>Ziziphus</taxon>
    </lineage>
</organism>
<sequence length="208" mass="23223">MTSVHPLLLWFSPPLSSSSQISLQSVLALNQVLCIQDALAHSLFRGLTRYLILPGSRFSQLQHLQRIRYVALLACLYPQIVGLHEATSVDTPMELNVKLRKKEGDLLTDLSLYRKLVGSLVYLTITRSDISFAVQQVNQFLQTPRHLHLATVHRIIRYVDGTSAHGLFFPASNAPRLASYSDAHWAGCAYTRHSIIGWCVFLGAALIS</sequence>
<protein>
    <recommendedName>
        <fullName evidence="3">Mitochondrial protein</fullName>
    </recommendedName>
</protein>